<name>A0ABT3CUV6_9BACT</name>
<reference evidence="1 2" key="1">
    <citation type="submission" date="2022-10" db="EMBL/GenBank/DDBJ databases">
        <title>Comparative genomics and taxonomic characterization of three novel marine species of genus Reichenbachiella exhibiting antioxidant and polysaccharide degradation activities.</title>
        <authorList>
            <person name="Muhammad N."/>
            <person name="Lee Y.-J."/>
            <person name="Ko J."/>
            <person name="Kim S.-G."/>
        </authorList>
    </citation>
    <scope>NUCLEOTIDE SEQUENCE [LARGE SCALE GENOMIC DNA]</scope>
    <source>
        <strain evidence="1 2">ABR2-5</strain>
    </source>
</reference>
<dbReference type="Gene3D" id="2.180.10.10">
    <property type="entry name" value="RHS repeat-associated core"/>
    <property type="match status" value="1"/>
</dbReference>
<dbReference type="RefSeq" id="WP_264138299.1">
    <property type="nucleotide sequence ID" value="NZ_JAOYOD010000001.1"/>
</dbReference>
<dbReference type="Pfam" id="PF05593">
    <property type="entry name" value="RHS_repeat"/>
    <property type="match status" value="1"/>
</dbReference>
<dbReference type="Proteomes" id="UP001300692">
    <property type="component" value="Unassembled WGS sequence"/>
</dbReference>
<dbReference type="InterPro" id="IPR031325">
    <property type="entry name" value="RHS_repeat"/>
</dbReference>
<accession>A0ABT3CUV6</accession>
<dbReference type="EMBL" id="JAOYOD010000001">
    <property type="protein sequence ID" value="MCV9387476.1"/>
    <property type="molecule type" value="Genomic_DNA"/>
</dbReference>
<dbReference type="InterPro" id="IPR006530">
    <property type="entry name" value="YD"/>
</dbReference>
<dbReference type="NCBIfam" id="TIGR01643">
    <property type="entry name" value="YD_repeat_2x"/>
    <property type="match status" value="1"/>
</dbReference>
<gene>
    <name evidence="1" type="ORF">N7U62_12420</name>
</gene>
<dbReference type="PANTHER" id="PTHR32305:SF15">
    <property type="entry name" value="PROTEIN RHSA-RELATED"/>
    <property type="match status" value="1"/>
</dbReference>
<evidence type="ECO:0000313" key="1">
    <source>
        <dbReference type="EMBL" id="MCV9387476.1"/>
    </source>
</evidence>
<dbReference type="PANTHER" id="PTHR32305">
    <property type="match status" value="1"/>
</dbReference>
<keyword evidence="2" id="KW-1185">Reference proteome</keyword>
<comment type="caution">
    <text evidence="1">The sequence shown here is derived from an EMBL/GenBank/DDBJ whole genome shotgun (WGS) entry which is preliminary data.</text>
</comment>
<dbReference type="InterPro" id="IPR050708">
    <property type="entry name" value="T6SS_VgrG/RHS"/>
</dbReference>
<sequence length="726" mass="82530">MNPVNSDDSLTHVFSYEETHLLPGKTSFAKDFWGYFNGQENSSNLYGNQHSLLPNPEVMQYLESDFGNVDWDGYYANFYDLQFANRFTDGEYLKTGTLKSITYPTGGRTEFEFEPHDFYNKEMFSASEQSLFIPDKVAHSVTDFNEPAGYPSMSVLSVPFTLEELTEVNIKGGVNISGNYDFSSSNIGIVDLSGGANSHMYNLGQQSTWDETFELPAGSYRLVCGAPSNIPFQNYQPIVYANLKYHEYDREAMDSVLNISGGIGGGLRVKTVTNYDEQNQIVLKKDYSYVDEDGVSSGRLLRTMDNFQTVTITTGYYDDRGIDGWYTSTQMIDAFSFFSNNFLSMHNANSQANVGYDRVIVREVNGTENLGESISYFVNESPSQIANYFNLYYTSTNGTLKEYIILDSDLDTVQYVKNQYHVVDFTRNMLNIKAVDTYYGPRSGYCAIECILADGTKGMYDVVVFGYTSFLNQLVSTETIEYAGGDRLITTVSHRYDDFNYLLDQVSRMVNHDQERVTTFKYPHDYPNDIIYSSLIDDNIISPVIIQSEFLDNELLKTQRNSWKFYDGGSILASYDVKIAFGERDLEQKIVFDDYDLLGNVLQYHKPNEDINTVLFRGYGDNRVVAKIVGEKDYDQVATSAGSYLVQLDDQLTESQLRTVNVSIRNALPNSMVTTYTYDPLVGMTSQTDPNGRTTYYEYDDFGRLERVIDDEGNPVSAYEYNYKNQ</sequence>
<protein>
    <submittedName>
        <fullName evidence="1">RHS repeat protein</fullName>
    </submittedName>
</protein>
<proteinExistence type="predicted"/>
<evidence type="ECO:0000313" key="2">
    <source>
        <dbReference type="Proteomes" id="UP001300692"/>
    </source>
</evidence>
<organism evidence="1 2">
    <name type="scientific">Reichenbachiella ulvae</name>
    <dbReference type="NCBI Taxonomy" id="2980104"/>
    <lineage>
        <taxon>Bacteria</taxon>
        <taxon>Pseudomonadati</taxon>
        <taxon>Bacteroidota</taxon>
        <taxon>Cytophagia</taxon>
        <taxon>Cytophagales</taxon>
        <taxon>Reichenbachiellaceae</taxon>
        <taxon>Reichenbachiella</taxon>
    </lineage>
</organism>